<feature type="compositionally biased region" description="Basic and acidic residues" evidence="1">
    <location>
        <begin position="12"/>
        <end position="29"/>
    </location>
</feature>
<dbReference type="PANTHER" id="PTHR30212:SF2">
    <property type="entry name" value="PROTEIN YIIM"/>
    <property type="match status" value="1"/>
</dbReference>
<dbReference type="GO" id="GO:0003824">
    <property type="term" value="F:catalytic activity"/>
    <property type="evidence" value="ECO:0007669"/>
    <property type="project" value="InterPro"/>
</dbReference>
<evidence type="ECO:0000313" key="4">
    <source>
        <dbReference type="Proteomes" id="UP000308760"/>
    </source>
</evidence>
<sequence length="218" mass="23869">MRILSVNVGRPRPNEWKPDTEFTGIDKRPVTGPVAVTAPGPKGDGSVGLAGDKVGDVRNHGGTTQAVYAYSREDYDHFETLLGRELRAGMFGENLTTAGHDLSEARIGERWRSASGLVLEVTCARIPCGTFRGWIGERGWLKTFTEEARPGAYLSVIEPGEVAADEELTVVDRPDHDVTIAMFFKACMGEPELIPQVLEAPSLDPAEAAFLRRRMRES</sequence>
<evidence type="ECO:0000313" key="3">
    <source>
        <dbReference type="EMBL" id="THV43622.1"/>
    </source>
</evidence>
<dbReference type="EMBL" id="STGY01000001">
    <property type="protein sequence ID" value="THV43622.1"/>
    <property type="molecule type" value="Genomic_DNA"/>
</dbReference>
<dbReference type="GO" id="GO:0030170">
    <property type="term" value="F:pyridoxal phosphate binding"/>
    <property type="evidence" value="ECO:0007669"/>
    <property type="project" value="InterPro"/>
</dbReference>
<dbReference type="RefSeq" id="WP_136532620.1">
    <property type="nucleotide sequence ID" value="NZ_STGY01000001.1"/>
</dbReference>
<dbReference type="InterPro" id="IPR005302">
    <property type="entry name" value="MoCF_Sase_C"/>
</dbReference>
<protein>
    <submittedName>
        <fullName evidence="3">MOSC domain-containing protein</fullName>
    </submittedName>
</protein>
<dbReference type="PROSITE" id="PS51340">
    <property type="entry name" value="MOSC"/>
    <property type="match status" value="1"/>
</dbReference>
<dbReference type="PANTHER" id="PTHR30212">
    <property type="entry name" value="PROTEIN YIIM"/>
    <property type="match status" value="1"/>
</dbReference>
<dbReference type="InterPro" id="IPR052353">
    <property type="entry name" value="Benzoxazolinone_Detox_Enz"/>
</dbReference>
<comment type="caution">
    <text evidence="3">The sequence shown here is derived from an EMBL/GenBank/DDBJ whole genome shotgun (WGS) entry which is preliminary data.</text>
</comment>
<dbReference type="SUPFAM" id="SSF50800">
    <property type="entry name" value="PK beta-barrel domain-like"/>
    <property type="match status" value="1"/>
</dbReference>
<accession>A0A4S8QJZ0</accession>
<gene>
    <name evidence="3" type="ORF">FAB82_00770</name>
</gene>
<keyword evidence="4" id="KW-1185">Reference proteome</keyword>
<reference evidence="4" key="1">
    <citation type="submission" date="2019-04" db="EMBL/GenBank/DDBJ databases">
        <title>Nocardioides xinjiangensis sp. nov.</title>
        <authorList>
            <person name="Liu S."/>
        </authorList>
    </citation>
    <scope>NUCLEOTIDE SEQUENCE [LARGE SCALE GENOMIC DNA]</scope>
    <source>
        <strain evidence="4">18</strain>
    </source>
</reference>
<feature type="region of interest" description="Disordered" evidence="1">
    <location>
        <begin position="1"/>
        <end position="32"/>
    </location>
</feature>
<dbReference type="InterPro" id="IPR011037">
    <property type="entry name" value="Pyrv_Knase-like_insert_dom_sf"/>
</dbReference>
<dbReference type="Proteomes" id="UP000308760">
    <property type="component" value="Unassembled WGS sequence"/>
</dbReference>
<proteinExistence type="predicted"/>
<dbReference type="Gene3D" id="2.40.33.20">
    <property type="entry name" value="PK beta-barrel domain-like"/>
    <property type="match status" value="1"/>
</dbReference>
<feature type="domain" description="MOSC" evidence="2">
    <location>
        <begin position="28"/>
        <end position="171"/>
    </location>
</feature>
<dbReference type="OrthoDB" id="9786134at2"/>
<evidence type="ECO:0000256" key="1">
    <source>
        <dbReference type="SAM" id="MobiDB-lite"/>
    </source>
</evidence>
<dbReference type="AlphaFoldDB" id="A0A4S8QJZ0"/>
<evidence type="ECO:0000259" key="2">
    <source>
        <dbReference type="PROSITE" id="PS51340"/>
    </source>
</evidence>
<reference evidence="3 4" key="2">
    <citation type="submission" date="2019-05" db="EMBL/GenBank/DDBJ databases">
        <title>Glycomyces buryatensis sp. nov.</title>
        <authorList>
            <person name="Nikitina E."/>
        </authorList>
    </citation>
    <scope>NUCLEOTIDE SEQUENCE [LARGE SCALE GENOMIC DNA]</scope>
    <source>
        <strain evidence="3 4">18</strain>
    </source>
</reference>
<dbReference type="Pfam" id="PF03473">
    <property type="entry name" value="MOSC"/>
    <property type="match status" value="1"/>
</dbReference>
<dbReference type="GO" id="GO:0030151">
    <property type="term" value="F:molybdenum ion binding"/>
    <property type="evidence" value="ECO:0007669"/>
    <property type="project" value="InterPro"/>
</dbReference>
<name>A0A4S8QJZ0_9ACTN</name>
<organism evidence="3 4">
    <name type="scientific">Glycomyces buryatensis</name>
    <dbReference type="NCBI Taxonomy" id="2570927"/>
    <lineage>
        <taxon>Bacteria</taxon>
        <taxon>Bacillati</taxon>
        <taxon>Actinomycetota</taxon>
        <taxon>Actinomycetes</taxon>
        <taxon>Glycomycetales</taxon>
        <taxon>Glycomycetaceae</taxon>
        <taxon>Glycomyces</taxon>
    </lineage>
</organism>